<dbReference type="AlphaFoldDB" id="A0A1N7RPU8"/>
<dbReference type="InterPro" id="IPR024983">
    <property type="entry name" value="CHAT_dom"/>
</dbReference>
<evidence type="ECO:0000259" key="3">
    <source>
        <dbReference type="Pfam" id="PF19973"/>
    </source>
</evidence>
<organism evidence="4 5">
    <name type="scientific">Paraburkholderia piptadeniae</name>
    <dbReference type="NCBI Taxonomy" id="1701573"/>
    <lineage>
        <taxon>Bacteria</taxon>
        <taxon>Pseudomonadati</taxon>
        <taxon>Pseudomonadota</taxon>
        <taxon>Betaproteobacteria</taxon>
        <taxon>Burkholderiales</taxon>
        <taxon>Burkholderiaceae</taxon>
        <taxon>Paraburkholderia</taxon>
    </lineage>
</organism>
<feature type="coiled-coil region" evidence="1">
    <location>
        <begin position="512"/>
        <end position="539"/>
    </location>
</feature>
<protein>
    <submittedName>
        <fullName evidence="4">Uncharacterized protein</fullName>
    </submittedName>
</protein>
<evidence type="ECO:0000313" key="4">
    <source>
        <dbReference type="EMBL" id="SIT37116.1"/>
    </source>
</evidence>
<dbReference type="Pfam" id="PF19973">
    <property type="entry name" value="TCAD7"/>
    <property type="match status" value="1"/>
</dbReference>
<reference evidence="4" key="1">
    <citation type="submission" date="2016-12" db="EMBL/GenBank/DDBJ databases">
        <authorList>
            <person name="Moulin L."/>
        </authorList>
    </citation>
    <scope>NUCLEOTIDE SEQUENCE [LARGE SCALE GENOMIC DNA]</scope>
    <source>
        <strain evidence="4">STM 7183</strain>
    </source>
</reference>
<sequence length="716" mass="77017">MLKPALTLDASMSPAAVLERLAMNGFWKHPGDNGAAQYLKRASKRTGKPVEEIAKFRGRPLDAMLAAIRAQHGSHVCWYVKPLDEVINICLAHPHSVNLWRLLARSRTPAADVVTFRAGTLGPYSVVLDGHEAIAAEINIPRVDMSLPVESPRSEADRQLRDAAVLSGAAMADPPRPRTPANVKAWPRIDAPDIVHAGTPFTVTVGFSDRNQSGVAGAQVVIPSPEDGAPIDMTVQLSAAMGVRACAGWTRPLRFRPDKIANAQVTFELVGDVAPTAEPLLTMLEVRYVVGGTVTGIASRALTIVDGHGSRIVKPSTNAGMQNEAPPVSFTSDADAPDLTIEIAKPDRNAANGQYVCTLVSPHRLRTERGPFHIDLGQDAKTLAKELVEEVRMTSGDALLDLTLESHGRLIAERLPAQVFQAIAEVAQHCAPKTPAVLIVSAEPYVPWELAWMDSPIDASQPGWLGCQTLLGRWLRIGDSYVTPTGILRPSAQPVASIGVRNLAVMAAWYKLESGLRRLKKAEDEARALAKSHAACEMEATSEAVRDLLQRTLGRLFPSVDGVEAVHFAGHGDFDPARPDASALFLSNGTPLRSTVFRAARYGGVLQPLMFLNACMLGIGGELLGDMGGFPGNALRGGFGGVLSALWEVDDQVAHDIALEFWKRALPPPPARGEPVGAILRSLRGKYRNEAKASPESTYLAYVYYGHPRLTLTRVA</sequence>
<gene>
    <name evidence="4" type="ORF">BN2476_110109</name>
</gene>
<feature type="domain" description="Ternary complex associated" evidence="3">
    <location>
        <begin position="1"/>
        <end position="115"/>
    </location>
</feature>
<dbReference type="RefSeq" id="WP_087733047.1">
    <property type="nucleotide sequence ID" value="NZ_CYGY02000011.1"/>
</dbReference>
<evidence type="ECO:0000256" key="1">
    <source>
        <dbReference type="SAM" id="Coils"/>
    </source>
</evidence>
<dbReference type="InterPro" id="IPR045543">
    <property type="entry name" value="TCAD7"/>
</dbReference>
<keyword evidence="5" id="KW-1185">Reference proteome</keyword>
<dbReference type="EMBL" id="CYGY02000011">
    <property type="protein sequence ID" value="SIT37116.1"/>
    <property type="molecule type" value="Genomic_DNA"/>
</dbReference>
<name>A0A1N7RPU8_9BURK</name>
<keyword evidence="1" id="KW-0175">Coiled coil</keyword>
<comment type="caution">
    <text evidence="4">The sequence shown here is derived from an EMBL/GenBank/DDBJ whole genome shotgun (WGS) entry which is preliminary data.</text>
</comment>
<dbReference type="Proteomes" id="UP000195569">
    <property type="component" value="Unassembled WGS sequence"/>
</dbReference>
<proteinExistence type="predicted"/>
<evidence type="ECO:0000259" key="2">
    <source>
        <dbReference type="Pfam" id="PF12770"/>
    </source>
</evidence>
<feature type="domain" description="CHAT" evidence="2">
    <location>
        <begin position="515"/>
        <end position="667"/>
    </location>
</feature>
<evidence type="ECO:0000313" key="5">
    <source>
        <dbReference type="Proteomes" id="UP000195569"/>
    </source>
</evidence>
<dbReference type="Pfam" id="PF12770">
    <property type="entry name" value="CHAT"/>
    <property type="match status" value="1"/>
</dbReference>
<accession>A0A1N7RPU8</accession>
<dbReference type="OrthoDB" id="238337at2"/>